<keyword evidence="1" id="KW-1133">Transmembrane helix</keyword>
<proteinExistence type="predicted"/>
<feature type="transmembrane region" description="Helical" evidence="1">
    <location>
        <begin position="21"/>
        <end position="40"/>
    </location>
</feature>
<evidence type="ECO:0000313" key="3">
    <source>
        <dbReference type="Proteomes" id="UP000199656"/>
    </source>
</evidence>
<gene>
    <name evidence="2" type="ORF">SAMN05660909_02518</name>
</gene>
<reference evidence="3" key="1">
    <citation type="submission" date="2016-10" db="EMBL/GenBank/DDBJ databases">
        <authorList>
            <person name="Varghese N."/>
            <person name="Submissions S."/>
        </authorList>
    </citation>
    <scope>NUCLEOTIDE SEQUENCE [LARGE SCALE GENOMIC DNA]</scope>
    <source>
        <strain evidence="3">DSM 23920</strain>
    </source>
</reference>
<keyword evidence="1" id="KW-0812">Transmembrane</keyword>
<name>A0A1H4CB21_9BACT</name>
<sequence>MLYTKDIKKKFYKQKKEYLFFYNYLTIIVYNFVTKLQPLLAPFLNFHF</sequence>
<evidence type="ECO:0000313" key="2">
    <source>
        <dbReference type="EMBL" id="SEA57635.1"/>
    </source>
</evidence>
<dbReference type="EMBL" id="FNRL01000010">
    <property type="protein sequence ID" value="SEA57635.1"/>
    <property type="molecule type" value="Genomic_DNA"/>
</dbReference>
<evidence type="ECO:0000256" key="1">
    <source>
        <dbReference type="SAM" id="Phobius"/>
    </source>
</evidence>
<dbReference type="AlphaFoldDB" id="A0A1H4CB21"/>
<protein>
    <submittedName>
        <fullName evidence="2">Uncharacterized protein</fullName>
    </submittedName>
</protein>
<accession>A0A1H4CB21</accession>
<keyword evidence="1" id="KW-0472">Membrane</keyword>
<dbReference type="Proteomes" id="UP000199656">
    <property type="component" value="Unassembled WGS sequence"/>
</dbReference>
<organism evidence="2 3">
    <name type="scientific">Chitinophaga terrae</name>
    <name type="common">ex Kim and Jung 2007</name>
    <dbReference type="NCBI Taxonomy" id="408074"/>
    <lineage>
        <taxon>Bacteria</taxon>
        <taxon>Pseudomonadati</taxon>
        <taxon>Bacteroidota</taxon>
        <taxon>Chitinophagia</taxon>
        <taxon>Chitinophagales</taxon>
        <taxon>Chitinophagaceae</taxon>
        <taxon>Chitinophaga</taxon>
    </lineage>
</organism>
<keyword evidence="3" id="KW-1185">Reference proteome</keyword>